<evidence type="ECO:0000313" key="4">
    <source>
        <dbReference type="Proteomes" id="UP000538196"/>
    </source>
</evidence>
<dbReference type="EMBL" id="JACHVP010000005">
    <property type="protein sequence ID" value="MBB2968993.1"/>
    <property type="molecule type" value="Genomic_DNA"/>
</dbReference>
<keyword evidence="2" id="KW-0812">Transmembrane</keyword>
<comment type="caution">
    <text evidence="3">The sequence shown here is derived from an EMBL/GenBank/DDBJ whole genome shotgun (WGS) entry which is preliminary data.</text>
</comment>
<accession>A0A7W4YK28</accession>
<evidence type="ECO:0000256" key="1">
    <source>
        <dbReference type="SAM" id="MobiDB-lite"/>
    </source>
</evidence>
<feature type="transmembrane region" description="Helical" evidence="2">
    <location>
        <begin position="33"/>
        <end position="51"/>
    </location>
</feature>
<protein>
    <submittedName>
        <fullName evidence="3">Uncharacterized protein</fullName>
    </submittedName>
</protein>
<sequence>MPPRDDDRPDDTRLPADATEEQRRQAGDRLRERIYATFTALAVLVALNGHGEHLVPGDVLWTMLISVVGVLLAGLASDLVSHMIVHTTLPSALEFRHMVAVASRALGVLVVPVIMLLLAIGGVVAVHTAMTVAIIALIVSLAVVARIAVSRTGLAGWKQLLVLAVIVALGVLVVFLEQLAH</sequence>
<gene>
    <name evidence="3" type="ORF">FHX33_003775</name>
</gene>
<keyword evidence="4" id="KW-1185">Reference proteome</keyword>
<reference evidence="3 4" key="1">
    <citation type="submission" date="2020-08" db="EMBL/GenBank/DDBJ databases">
        <title>Sequencing the genomes of 1000 actinobacteria strains.</title>
        <authorList>
            <person name="Klenk H.-P."/>
        </authorList>
    </citation>
    <scope>NUCLEOTIDE SEQUENCE [LARGE SCALE GENOMIC DNA]</scope>
    <source>
        <strain evidence="3 4">DSM 20146</strain>
    </source>
</reference>
<dbReference type="RefSeq" id="WP_021760358.1">
    <property type="nucleotide sequence ID" value="NZ_JACHVP010000005.1"/>
</dbReference>
<proteinExistence type="predicted"/>
<feature type="transmembrane region" description="Helical" evidence="2">
    <location>
        <begin position="63"/>
        <end position="85"/>
    </location>
</feature>
<evidence type="ECO:0000313" key="3">
    <source>
        <dbReference type="EMBL" id="MBB2968993.1"/>
    </source>
</evidence>
<feature type="transmembrane region" description="Helical" evidence="2">
    <location>
        <begin position="106"/>
        <end position="126"/>
    </location>
</feature>
<dbReference type="AlphaFoldDB" id="A0A7W4YK28"/>
<feature type="transmembrane region" description="Helical" evidence="2">
    <location>
        <begin position="161"/>
        <end position="180"/>
    </location>
</feature>
<name>A0A7W4YK28_LEIAQ</name>
<feature type="transmembrane region" description="Helical" evidence="2">
    <location>
        <begin position="132"/>
        <end position="149"/>
    </location>
</feature>
<feature type="region of interest" description="Disordered" evidence="1">
    <location>
        <begin position="1"/>
        <end position="26"/>
    </location>
</feature>
<keyword evidence="2" id="KW-1133">Transmembrane helix</keyword>
<organism evidence="3 4">
    <name type="scientific">Leifsonia aquatica</name>
    <name type="common">Corynebacterium aquaticum</name>
    <dbReference type="NCBI Taxonomy" id="144185"/>
    <lineage>
        <taxon>Bacteria</taxon>
        <taxon>Bacillati</taxon>
        <taxon>Actinomycetota</taxon>
        <taxon>Actinomycetes</taxon>
        <taxon>Micrococcales</taxon>
        <taxon>Microbacteriaceae</taxon>
        <taxon>Leifsonia</taxon>
    </lineage>
</organism>
<keyword evidence="2" id="KW-0472">Membrane</keyword>
<dbReference type="Proteomes" id="UP000538196">
    <property type="component" value="Unassembled WGS sequence"/>
</dbReference>
<evidence type="ECO:0000256" key="2">
    <source>
        <dbReference type="SAM" id="Phobius"/>
    </source>
</evidence>